<evidence type="ECO:0000313" key="2">
    <source>
        <dbReference type="Proteomes" id="UP000076727"/>
    </source>
</evidence>
<accession>A0A165UBS4</accession>
<name>A0A165UBS4_9APHY</name>
<keyword evidence="2" id="KW-1185">Reference proteome</keyword>
<evidence type="ECO:0000313" key="1">
    <source>
        <dbReference type="EMBL" id="KZT74687.1"/>
    </source>
</evidence>
<dbReference type="AlphaFoldDB" id="A0A165UBS4"/>
<protein>
    <submittedName>
        <fullName evidence="1">Uncharacterized protein</fullName>
    </submittedName>
</protein>
<gene>
    <name evidence="1" type="ORF">DAEQUDRAFT_2473</name>
</gene>
<dbReference type="Proteomes" id="UP000076727">
    <property type="component" value="Unassembled WGS sequence"/>
</dbReference>
<dbReference type="EMBL" id="KV429032">
    <property type="protein sequence ID" value="KZT74687.1"/>
    <property type="molecule type" value="Genomic_DNA"/>
</dbReference>
<proteinExistence type="predicted"/>
<sequence length="164" mass="18013">MLTSRCRPHRGKRDVAARISPVPLTVWYMTAVLCPGQKCITSEIDVSRCLRTRWRLPSTQAPYGPSMQARAVEIQVVERLRCAAVRTVHEPHTDVHGGGRGRNLGTGNGWQAWRRQAVQRARLQSTQAKAGGWARRRASARAGAATRGYCNVSTIGSVTVTPTP</sequence>
<organism evidence="1 2">
    <name type="scientific">Daedalea quercina L-15889</name>
    <dbReference type="NCBI Taxonomy" id="1314783"/>
    <lineage>
        <taxon>Eukaryota</taxon>
        <taxon>Fungi</taxon>
        <taxon>Dikarya</taxon>
        <taxon>Basidiomycota</taxon>
        <taxon>Agaricomycotina</taxon>
        <taxon>Agaricomycetes</taxon>
        <taxon>Polyporales</taxon>
        <taxon>Fomitopsis</taxon>
    </lineage>
</organism>
<reference evidence="1 2" key="1">
    <citation type="journal article" date="2016" name="Mol. Biol. Evol.">
        <title>Comparative Genomics of Early-Diverging Mushroom-Forming Fungi Provides Insights into the Origins of Lignocellulose Decay Capabilities.</title>
        <authorList>
            <person name="Nagy L.G."/>
            <person name="Riley R."/>
            <person name="Tritt A."/>
            <person name="Adam C."/>
            <person name="Daum C."/>
            <person name="Floudas D."/>
            <person name="Sun H."/>
            <person name="Yadav J.S."/>
            <person name="Pangilinan J."/>
            <person name="Larsson K.H."/>
            <person name="Matsuura K."/>
            <person name="Barry K."/>
            <person name="Labutti K."/>
            <person name="Kuo R."/>
            <person name="Ohm R.A."/>
            <person name="Bhattacharya S.S."/>
            <person name="Shirouzu T."/>
            <person name="Yoshinaga Y."/>
            <person name="Martin F.M."/>
            <person name="Grigoriev I.V."/>
            <person name="Hibbett D.S."/>
        </authorList>
    </citation>
    <scope>NUCLEOTIDE SEQUENCE [LARGE SCALE GENOMIC DNA]</scope>
    <source>
        <strain evidence="1 2">L-15889</strain>
    </source>
</reference>